<evidence type="ECO:0000256" key="4">
    <source>
        <dbReference type="ARBA" id="ARBA00023136"/>
    </source>
</evidence>
<dbReference type="GO" id="GO:0016757">
    <property type="term" value="F:glycosyltransferase activity"/>
    <property type="evidence" value="ECO:0007669"/>
    <property type="project" value="UniProtKB-KW"/>
</dbReference>
<dbReference type="InterPro" id="IPR044174">
    <property type="entry name" value="BC10-like"/>
</dbReference>
<reference evidence="6" key="1">
    <citation type="submission" date="2020-07" db="EMBL/GenBank/DDBJ databases">
        <title>Genome sequence and genetic diversity analysis of an under-domesticated orphan crop, white fonio (Digitaria exilis).</title>
        <authorList>
            <person name="Bennetzen J.L."/>
            <person name="Chen S."/>
            <person name="Ma X."/>
            <person name="Wang X."/>
            <person name="Yssel A.E.J."/>
            <person name="Chaluvadi S.R."/>
            <person name="Johnson M."/>
            <person name="Gangashetty P."/>
            <person name="Hamidou F."/>
            <person name="Sanogo M.D."/>
            <person name="Zwaenepoel A."/>
            <person name="Wallace J."/>
            <person name="Van De Peer Y."/>
            <person name="Van Deynze A."/>
        </authorList>
    </citation>
    <scope>NUCLEOTIDE SEQUENCE</scope>
    <source>
        <tissue evidence="6">Leaves</tissue>
    </source>
</reference>
<dbReference type="PANTHER" id="PTHR31042:SF116">
    <property type="entry name" value="OS06G0700500 PROTEIN"/>
    <property type="match status" value="1"/>
</dbReference>
<dbReference type="Proteomes" id="UP000636709">
    <property type="component" value="Unassembled WGS sequence"/>
</dbReference>
<dbReference type="PANTHER" id="PTHR31042">
    <property type="entry name" value="CORE-2/I-BRANCHING BETA-1,6-N-ACETYLGLUCOSAMINYLTRANSFERASE FAMILY PROTEIN-RELATED"/>
    <property type="match status" value="1"/>
</dbReference>
<organism evidence="6 7">
    <name type="scientific">Digitaria exilis</name>
    <dbReference type="NCBI Taxonomy" id="1010633"/>
    <lineage>
        <taxon>Eukaryota</taxon>
        <taxon>Viridiplantae</taxon>
        <taxon>Streptophyta</taxon>
        <taxon>Embryophyta</taxon>
        <taxon>Tracheophyta</taxon>
        <taxon>Spermatophyta</taxon>
        <taxon>Magnoliopsida</taxon>
        <taxon>Liliopsida</taxon>
        <taxon>Poales</taxon>
        <taxon>Poaceae</taxon>
        <taxon>PACMAD clade</taxon>
        <taxon>Panicoideae</taxon>
        <taxon>Panicodae</taxon>
        <taxon>Paniceae</taxon>
        <taxon>Anthephorinae</taxon>
        <taxon>Digitaria</taxon>
    </lineage>
</organism>
<keyword evidence="3" id="KW-0808">Transferase</keyword>
<dbReference type="InterPro" id="IPR003406">
    <property type="entry name" value="Glyco_trans_14"/>
</dbReference>
<dbReference type="AlphaFoldDB" id="A0A835DX19"/>
<comment type="caution">
    <text evidence="6">The sequence shown here is derived from an EMBL/GenBank/DDBJ whole genome shotgun (WGS) entry which is preliminary data.</text>
</comment>
<evidence type="ECO:0000313" key="6">
    <source>
        <dbReference type="EMBL" id="KAF8644362.1"/>
    </source>
</evidence>
<protein>
    <submittedName>
        <fullName evidence="6">Uncharacterized protein</fullName>
    </submittedName>
</protein>
<sequence>MMALRSRSSPRRPLWIFILVAFVCAVAIGAYLYTPRHYTSCYLVPSEGCNTQPPPEPTRVYTDDEIAARAIMRDIIRSRPVQSKNPKIAFMFLTPSTLPFEKLWEKFFMPLGCTFRDMKTDTPYMSMHQEIGRFIQVRYLLQDIRSEKVSNCDLGTISMVDAEKRLLAHALQDPENQHFVLLSERFIHFHFFPSKPQSFILIDMNFFLSLSFDDPGPHGAGRYSDHMLPEIVKKDLEKRCTECF</sequence>
<evidence type="ECO:0000256" key="2">
    <source>
        <dbReference type="ARBA" id="ARBA00022676"/>
    </source>
</evidence>
<evidence type="ECO:0000313" key="7">
    <source>
        <dbReference type="Proteomes" id="UP000636709"/>
    </source>
</evidence>
<keyword evidence="5" id="KW-0325">Glycoprotein</keyword>
<keyword evidence="4" id="KW-0472">Membrane</keyword>
<evidence type="ECO:0000256" key="3">
    <source>
        <dbReference type="ARBA" id="ARBA00022679"/>
    </source>
</evidence>
<gene>
    <name evidence="6" type="ORF">HU200_066488</name>
</gene>
<evidence type="ECO:0000256" key="5">
    <source>
        <dbReference type="ARBA" id="ARBA00023180"/>
    </source>
</evidence>
<evidence type="ECO:0000256" key="1">
    <source>
        <dbReference type="ARBA" id="ARBA00004606"/>
    </source>
</evidence>
<dbReference type="OrthoDB" id="191334at2759"/>
<accession>A0A835DX19</accession>
<dbReference type="EMBL" id="JACEFO010003109">
    <property type="protein sequence ID" value="KAF8644362.1"/>
    <property type="molecule type" value="Genomic_DNA"/>
</dbReference>
<comment type="subcellular location">
    <subcellularLocation>
        <location evidence="1">Membrane</location>
        <topology evidence="1">Single-pass type II membrane protein</topology>
    </subcellularLocation>
</comment>
<dbReference type="GO" id="GO:0016020">
    <property type="term" value="C:membrane"/>
    <property type="evidence" value="ECO:0007669"/>
    <property type="project" value="UniProtKB-SubCell"/>
</dbReference>
<name>A0A835DX19_9POAL</name>
<proteinExistence type="predicted"/>
<keyword evidence="7" id="KW-1185">Reference proteome</keyword>
<dbReference type="Pfam" id="PF02485">
    <property type="entry name" value="Branch"/>
    <property type="match status" value="1"/>
</dbReference>
<keyword evidence="2" id="KW-0328">Glycosyltransferase</keyword>